<keyword evidence="1" id="KW-1133">Transmembrane helix</keyword>
<feature type="domain" description="DUF4015" evidence="2">
    <location>
        <begin position="103"/>
        <end position="229"/>
    </location>
</feature>
<sequence length="300" mass="34287">MIKLSKQQKIIIIVIIVIIILLTITISNLINKNNIENGIWVNGNHMKEVDLNKLSKYGIKNIFLHSSAIDKYYSEKEVTEWVKKAKEKNITVHIWVQCFYSDGKWINPIDTNKKDFNYDYFNKKIREIDRYINIPEIGGIQLDYIRYPGNAYKYDYHNGVNGITAVNKFVSMVSGSINNKNITLSVAVMPELESTKYYGQDIGALSQYVDVIVPMAYTGNYNQNETWIKDISSYFKGKSGFANVCVGLQVYVDDTDTSSLSAEKLKRNSQAALDGGANGVALFNWEFLDNWFDMNTLKNN</sequence>
<dbReference type="SUPFAM" id="SSF51445">
    <property type="entry name" value="(Trans)glycosidases"/>
    <property type="match status" value="1"/>
</dbReference>
<accession>A0A166BKN5</accession>
<dbReference type="InterPro" id="IPR025275">
    <property type="entry name" value="DUF4015"/>
</dbReference>
<keyword evidence="1" id="KW-0472">Membrane</keyword>
<evidence type="ECO:0000313" key="3">
    <source>
        <dbReference type="EMBL" id="KZX13493.1"/>
    </source>
</evidence>
<organism evidence="3 4">
    <name type="scientific">Methanobrevibacter filiformis</name>
    <dbReference type="NCBI Taxonomy" id="55758"/>
    <lineage>
        <taxon>Archaea</taxon>
        <taxon>Methanobacteriati</taxon>
        <taxon>Methanobacteriota</taxon>
        <taxon>Methanomada group</taxon>
        <taxon>Methanobacteria</taxon>
        <taxon>Methanobacteriales</taxon>
        <taxon>Methanobacteriaceae</taxon>
        <taxon>Methanobrevibacter</taxon>
    </lineage>
</organism>
<feature type="transmembrane region" description="Helical" evidence="1">
    <location>
        <begin position="12"/>
        <end position="30"/>
    </location>
</feature>
<reference evidence="3 4" key="1">
    <citation type="submission" date="2016-04" db="EMBL/GenBank/DDBJ databases">
        <title>Genome sequence of Methanobrevibacter filiformis DSM 11501.</title>
        <authorList>
            <person name="Poehlein A."/>
            <person name="Seedorf H."/>
            <person name="Daniel R."/>
        </authorList>
    </citation>
    <scope>NUCLEOTIDE SEQUENCE [LARGE SCALE GENOMIC DNA]</scope>
    <source>
        <strain evidence="3 4">DSM 11501</strain>
    </source>
</reference>
<dbReference type="Pfam" id="PF13200">
    <property type="entry name" value="DUF4015"/>
    <property type="match status" value="1"/>
</dbReference>
<name>A0A166BKN5_9EURY</name>
<keyword evidence="4" id="KW-1185">Reference proteome</keyword>
<evidence type="ECO:0000256" key="1">
    <source>
        <dbReference type="SAM" id="Phobius"/>
    </source>
</evidence>
<dbReference type="STRING" id="55758.MBFIL_10150"/>
<dbReference type="InterPro" id="IPR017853">
    <property type="entry name" value="GH"/>
</dbReference>
<dbReference type="PATRIC" id="fig|55758.3.peg.1164"/>
<protein>
    <recommendedName>
        <fullName evidence="2">DUF4015 domain-containing protein</fullName>
    </recommendedName>
</protein>
<keyword evidence="1" id="KW-0812">Transmembrane</keyword>
<evidence type="ECO:0000313" key="4">
    <source>
        <dbReference type="Proteomes" id="UP000077066"/>
    </source>
</evidence>
<dbReference type="EMBL" id="LWMT01000203">
    <property type="protein sequence ID" value="KZX13493.1"/>
    <property type="molecule type" value="Genomic_DNA"/>
</dbReference>
<evidence type="ECO:0000259" key="2">
    <source>
        <dbReference type="Pfam" id="PF13200"/>
    </source>
</evidence>
<dbReference type="RefSeq" id="WP_066972137.1">
    <property type="nucleotide sequence ID" value="NZ_LWMT01000203.1"/>
</dbReference>
<dbReference type="AlphaFoldDB" id="A0A166BKN5"/>
<dbReference type="Proteomes" id="UP000077066">
    <property type="component" value="Unassembled WGS sequence"/>
</dbReference>
<dbReference type="OrthoDB" id="18481at2157"/>
<dbReference type="Gene3D" id="3.20.20.80">
    <property type="entry name" value="Glycosidases"/>
    <property type="match status" value="1"/>
</dbReference>
<gene>
    <name evidence="3" type="ORF">MBFIL_10150</name>
</gene>
<comment type="caution">
    <text evidence="3">The sequence shown here is derived from an EMBL/GenBank/DDBJ whole genome shotgun (WGS) entry which is preliminary data.</text>
</comment>
<proteinExistence type="predicted"/>